<keyword evidence="1" id="KW-0472">Membrane</keyword>
<dbReference type="GO" id="GO:0015149">
    <property type="term" value="F:hexose transmembrane transporter activity"/>
    <property type="evidence" value="ECO:0007669"/>
    <property type="project" value="TreeGrafter"/>
</dbReference>
<dbReference type="Gene3D" id="1.20.1250.20">
    <property type="entry name" value="MFS general substrate transporter like domains"/>
    <property type="match status" value="1"/>
</dbReference>
<evidence type="ECO:0000256" key="1">
    <source>
        <dbReference type="SAM" id="Phobius"/>
    </source>
</evidence>
<dbReference type="InterPro" id="IPR036259">
    <property type="entry name" value="MFS_trans_sf"/>
</dbReference>
<dbReference type="SUPFAM" id="SSF103473">
    <property type="entry name" value="MFS general substrate transporter"/>
    <property type="match status" value="1"/>
</dbReference>
<evidence type="ECO:0000313" key="3">
    <source>
        <dbReference type="Proteomes" id="UP000271098"/>
    </source>
</evidence>
<dbReference type="AlphaFoldDB" id="A0A183DHR9"/>
<keyword evidence="1" id="KW-0812">Transmembrane</keyword>
<protein>
    <submittedName>
        <fullName evidence="4">MFS domain-containing protein</fullName>
    </submittedName>
</protein>
<evidence type="ECO:0000313" key="2">
    <source>
        <dbReference type="EMBL" id="VDK61552.1"/>
    </source>
</evidence>
<dbReference type="EMBL" id="UYRT01023624">
    <property type="protein sequence ID" value="VDK61552.1"/>
    <property type="molecule type" value="Genomic_DNA"/>
</dbReference>
<keyword evidence="3" id="KW-1185">Reference proteome</keyword>
<keyword evidence="1" id="KW-1133">Transmembrane helix</keyword>
<accession>A0A183DHR9</accession>
<dbReference type="WBParaSite" id="GPUH_0000826901-mRNA-1">
    <property type="protein sequence ID" value="GPUH_0000826901-mRNA-1"/>
    <property type="gene ID" value="GPUH_0000826901"/>
</dbReference>
<organism evidence="4">
    <name type="scientific">Gongylonema pulchrum</name>
    <dbReference type="NCBI Taxonomy" id="637853"/>
    <lineage>
        <taxon>Eukaryota</taxon>
        <taxon>Metazoa</taxon>
        <taxon>Ecdysozoa</taxon>
        <taxon>Nematoda</taxon>
        <taxon>Chromadorea</taxon>
        <taxon>Rhabditida</taxon>
        <taxon>Spirurina</taxon>
        <taxon>Spiruromorpha</taxon>
        <taxon>Spiruroidea</taxon>
        <taxon>Gongylonematidae</taxon>
        <taxon>Gongylonema</taxon>
    </lineage>
</organism>
<proteinExistence type="predicted"/>
<name>A0A183DHR9_9BILA</name>
<dbReference type="GO" id="GO:0016020">
    <property type="term" value="C:membrane"/>
    <property type="evidence" value="ECO:0007669"/>
    <property type="project" value="TreeGrafter"/>
</dbReference>
<dbReference type="OrthoDB" id="8120565at2759"/>
<dbReference type="PANTHER" id="PTHR23503">
    <property type="entry name" value="SOLUTE CARRIER FAMILY 2"/>
    <property type="match status" value="1"/>
</dbReference>
<reference evidence="4" key="1">
    <citation type="submission" date="2016-06" db="UniProtKB">
        <authorList>
            <consortium name="WormBaseParasite"/>
        </authorList>
    </citation>
    <scope>IDENTIFICATION</scope>
</reference>
<sequence>MAHLRMDRFINQSTIARTGKPIDPLTLDFLWSMINVMNPISGIVGQMLAYLICDRIGRRWTAIVSCLIAIPGTLSLVHIILM</sequence>
<reference evidence="2 3" key="2">
    <citation type="submission" date="2018-11" db="EMBL/GenBank/DDBJ databases">
        <authorList>
            <consortium name="Pathogen Informatics"/>
        </authorList>
    </citation>
    <scope>NUCLEOTIDE SEQUENCE [LARGE SCALE GENOMIC DNA]</scope>
</reference>
<feature type="transmembrane region" description="Helical" evidence="1">
    <location>
        <begin position="29"/>
        <end position="53"/>
    </location>
</feature>
<feature type="transmembrane region" description="Helical" evidence="1">
    <location>
        <begin position="60"/>
        <end position="81"/>
    </location>
</feature>
<evidence type="ECO:0000313" key="4">
    <source>
        <dbReference type="WBParaSite" id="GPUH_0000826901-mRNA-1"/>
    </source>
</evidence>
<gene>
    <name evidence="2" type="ORF">GPUH_LOCUS8264</name>
</gene>
<dbReference type="Proteomes" id="UP000271098">
    <property type="component" value="Unassembled WGS sequence"/>
</dbReference>
<dbReference type="PANTHER" id="PTHR23503:SF39">
    <property type="entry name" value="MAJOR FACILITATOR SUPERFAMILY (MFS) PROFILE DOMAIN-CONTAINING PROTEIN"/>
    <property type="match status" value="1"/>
</dbReference>
<dbReference type="InterPro" id="IPR045263">
    <property type="entry name" value="GLUT"/>
</dbReference>